<dbReference type="Proteomes" id="UP000034837">
    <property type="component" value="Unassembled WGS sequence"/>
</dbReference>
<name>A0A0G1CCL3_9BACT</name>
<dbReference type="PANTHER" id="PTHR12302">
    <property type="entry name" value="EBNA2 BINDING PROTEIN P100"/>
    <property type="match status" value="1"/>
</dbReference>
<dbReference type="GO" id="GO:0004519">
    <property type="term" value="F:endonuclease activity"/>
    <property type="evidence" value="ECO:0007669"/>
    <property type="project" value="UniProtKB-KW"/>
</dbReference>
<gene>
    <name evidence="6" type="ORF">UV20_C0012G0012</name>
</gene>
<evidence type="ECO:0000256" key="4">
    <source>
        <dbReference type="SAM" id="Phobius"/>
    </source>
</evidence>
<accession>A0A0G1CCL3</accession>
<evidence type="ECO:0000256" key="1">
    <source>
        <dbReference type="ARBA" id="ARBA00022722"/>
    </source>
</evidence>
<feature type="domain" description="TNase-like" evidence="5">
    <location>
        <begin position="50"/>
        <end position="172"/>
    </location>
</feature>
<dbReference type="EMBL" id="LCDO01000012">
    <property type="protein sequence ID" value="KKS56436.1"/>
    <property type="molecule type" value="Genomic_DNA"/>
</dbReference>
<dbReference type="InterPro" id="IPR016071">
    <property type="entry name" value="Staphylococal_nuclease_OB-fold"/>
</dbReference>
<dbReference type="Gene3D" id="2.40.50.90">
    <property type="match status" value="1"/>
</dbReference>
<proteinExistence type="predicted"/>
<sequence>MATQNFFKIGFFAMLGIILILLALVITMQSGINTSPTTPTYPTSSQEVNTGKTYLVTRVIDGDTIEIEGGTRVRYIGIDTPERGECFGEESTKANSSMVLNKKVKLETEVQQQDRYNRQLAYVYIDNVFVNEELVKLGFAKVATFPPNVKYTDKFIEAQRLAREQNRGLWTENVCSETSSTSTQQTNLFDTNNEQVLPAQTTNDGCAVKGNISTSGEKIYHAPGQNFYEKTKIEESKGERWFCTEEDAINAGWRKSKT</sequence>
<dbReference type="PROSITE" id="PS50830">
    <property type="entry name" value="TNASE_3"/>
    <property type="match status" value="1"/>
</dbReference>
<keyword evidence="1" id="KW-0540">Nuclease</keyword>
<protein>
    <submittedName>
        <fullName evidence="6">Micrococcal nuclease-like protein nuclease</fullName>
    </submittedName>
</protein>
<dbReference type="SUPFAM" id="SSF50199">
    <property type="entry name" value="Staphylococcal nuclease"/>
    <property type="match status" value="1"/>
</dbReference>
<keyword evidence="2" id="KW-0255">Endonuclease</keyword>
<keyword evidence="4" id="KW-0472">Membrane</keyword>
<dbReference type="PATRIC" id="fig|1619039.3.peg.1041"/>
<keyword evidence="4" id="KW-1133">Transmembrane helix</keyword>
<dbReference type="AlphaFoldDB" id="A0A0G1CCL3"/>
<keyword evidence="4" id="KW-0812">Transmembrane</keyword>
<dbReference type="InterPro" id="IPR035437">
    <property type="entry name" value="SNase_OB-fold_sf"/>
</dbReference>
<evidence type="ECO:0000256" key="2">
    <source>
        <dbReference type="ARBA" id="ARBA00022759"/>
    </source>
</evidence>
<feature type="transmembrane region" description="Helical" evidence="4">
    <location>
        <begin position="6"/>
        <end position="26"/>
    </location>
</feature>
<dbReference type="SMART" id="SM00318">
    <property type="entry name" value="SNc"/>
    <property type="match status" value="1"/>
</dbReference>
<dbReference type="GO" id="GO:0016787">
    <property type="term" value="F:hydrolase activity"/>
    <property type="evidence" value="ECO:0007669"/>
    <property type="project" value="UniProtKB-KW"/>
</dbReference>
<evidence type="ECO:0000313" key="6">
    <source>
        <dbReference type="EMBL" id="KKS56436.1"/>
    </source>
</evidence>
<dbReference type="Pfam" id="PF00565">
    <property type="entry name" value="SNase"/>
    <property type="match status" value="1"/>
</dbReference>
<keyword evidence="3" id="KW-0378">Hydrolase</keyword>
<evidence type="ECO:0000259" key="5">
    <source>
        <dbReference type="PROSITE" id="PS50830"/>
    </source>
</evidence>
<evidence type="ECO:0000256" key="3">
    <source>
        <dbReference type="ARBA" id="ARBA00022801"/>
    </source>
</evidence>
<organism evidence="6 7">
    <name type="scientific">Candidatus Magasanikbacteria bacterium GW2011_GWA2_42_32</name>
    <dbReference type="NCBI Taxonomy" id="1619039"/>
    <lineage>
        <taxon>Bacteria</taxon>
        <taxon>Candidatus Magasanikiibacteriota</taxon>
    </lineage>
</organism>
<dbReference type="PANTHER" id="PTHR12302:SF3">
    <property type="entry name" value="SERINE_THREONINE-PROTEIN KINASE 31"/>
    <property type="match status" value="1"/>
</dbReference>
<comment type="caution">
    <text evidence="6">The sequence shown here is derived from an EMBL/GenBank/DDBJ whole genome shotgun (WGS) entry which is preliminary data.</text>
</comment>
<evidence type="ECO:0000313" key="7">
    <source>
        <dbReference type="Proteomes" id="UP000034837"/>
    </source>
</evidence>
<reference evidence="6 7" key="1">
    <citation type="journal article" date="2015" name="Nature">
        <title>rRNA introns, odd ribosomes, and small enigmatic genomes across a large radiation of phyla.</title>
        <authorList>
            <person name="Brown C.T."/>
            <person name="Hug L.A."/>
            <person name="Thomas B.C."/>
            <person name="Sharon I."/>
            <person name="Castelle C.J."/>
            <person name="Singh A."/>
            <person name="Wilkins M.J."/>
            <person name="Williams K.H."/>
            <person name="Banfield J.F."/>
        </authorList>
    </citation>
    <scope>NUCLEOTIDE SEQUENCE [LARGE SCALE GENOMIC DNA]</scope>
</reference>